<dbReference type="InterPro" id="IPR035595">
    <property type="entry name" value="UDP_glycos_trans_CS"/>
</dbReference>
<organism evidence="5 6">
    <name type="scientific">Gigaspora margarita</name>
    <dbReference type="NCBI Taxonomy" id="4874"/>
    <lineage>
        <taxon>Eukaryota</taxon>
        <taxon>Fungi</taxon>
        <taxon>Fungi incertae sedis</taxon>
        <taxon>Mucoromycota</taxon>
        <taxon>Glomeromycotina</taxon>
        <taxon>Glomeromycetes</taxon>
        <taxon>Diversisporales</taxon>
        <taxon>Gigasporaceae</taxon>
        <taxon>Gigaspora</taxon>
    </lineage>
</organism>
<keyword evidence="4" id="KW-0472">Membrane</keyword>
<protein>
    <submittedName>
        <fullName evidence="5">20282_t:CDS:1</fullName>
    </submittedName>
</protein>
<keyword evidence="1 3" id="KW-0328">Glycosyltransferase</keyword>
<name>A0ABN7UML1_GIGMA</name>
<keyword evidence="4" id="KW-0812">Transmembrane</keyword>
<dbReference type="Gene3D" id="3.40.50.2000">
    <property type="entry name" value="Glycogen Phosphorylase B"/>
    <property type="match status" value="2"/>
</dbReference>
<proteinExistence type="inferred from homology"/>
<evidence type="ECO:0000256" key="2">
    <source>
        <dbReference type="ARBA" id="ARBA00022679"/>
    </source>
</evidence>
<dbReference type="Proteomes" id="UP000789901">
    <property type="component" value="Unassembled WGS sequence"/>
</dbReference>
<sequence>MTSRDRKIPLIHRFIKINAEAKNSGFIQRELNLDSSDKPKNIFVGSVVGGISHLNPMLEISKILKDRGHNVTLVAPGNFTAKSTLYHSIPQIIIGEPPNPHDSMFKKVIFNKYTFKVLAGIIKYVVAEKYTKHFNDYLQAYKEIKADLFFCDYLGNWACFDLAWKLNKPVVVAEIGVNKYGDIKERLANTLILVDSFIGFEVSFAWPPLLQEIGPILPDIFPNLTSDLELFLSTHPRVMYISLGTSVYLTQENTAILLQSAIELINQNILDGVIWATARFNASELPSTVTLSNGDVIPILNLLNNLYPHFHITKFAPQFAILSHENTKVYLGQGGVGSSHESMYTATPMLVLPVAYDQLANAEKLELTGMALKLSKIDLKVDDIKSKVIRLMNEESFKMNAKRMQVLAKFNSKRKYRGADLIEMLMNLAKCEGVMNEDNELEIDNRALLRHWITPDSRMGFIRGKYLDVFGVAVIICIALVSCLGYVFYKAIKFVYKKFVPRDENMRKSPLKRKNE</sequence>
<evidence type="ECO:0000256" key="1">
    <source>
        <dbReference type="ARBA" id="ARBA00022676"/>
    </source>
</evidence>
<dbReference type="PANTHER" id="PTHR48043:SF145">
    <property type="entry name" value="FI06409P-RELATED"/>
    <property type="match status" value="1"/>
</dbReference>
<keyword evidence="2 3" id="KW-0808">Transferase</keyword>
<dbReference type="InterPro" id="IPR050271">
    <property type="entry name" value="UDP-glycosyltransferase"/>
</dbReference>
<evidence type="ECO:0000256" key="3">
    <source>
        <dbReference type="RuleBase" id="RU003718"/>
    </source>
</evidence>
<comment type="caution">
    <text evidence="5">The sequence shown here is derived from an EMBL/GenBank/DDBJ whole genome shotgun (WGS) entry which is preliminary data.</text>
</comment>
<dbReference type="CDD" id="cd03784">
    <property type="entry name" value="GT1_Gtf-like"/>
    <property type="match status" value="1"/>
</dbReference>
<dbReference type="InterPro" id="IPR002213">
    <property type="entry name" value="UDP_glucos_trans"/>
</dbReference>
<dbReference type="PANTHER" id="PTHR48043">
    <property type="entry name" value="EG:EG0003.4 PROTEIN-RELATED"/>
    <property type="match status" value="1"/>
</dbReference>
<keyword evidence="6" id="KW-1185">Reference proteome</keyword>
<gene>
    <name evidence="5" type="ORF">GMARGA_LOCUS8484</name>
</gene>
<evidence type="ECO:0000313" key="5">
    <source>
        <dbReference type="EMBL" id="CAG8634016.1"/>
    </source>
</evidence>
<comment type="similarity">
    <text evidence="3">Belongs to the UDP-glycosyltransferase family.</text>
</comment>
<feature type="transmembrane region" description="Helical" evidence="4">
    <location>
        <begin position="466"/>
        <end position="489"/>
    </location>
</feature>
<evidence type="ECO:0000313" key="6">
    <source>
        <dbReference type="Proteomes" id="UP000789901"/>
    </source>
</evidence>
<dbReference type="PROSITE" id="PS00375">
    <property type="entry name" value="UDPGT"/>
    <property type="match status" value="1"/>
</dbReference>
<reference evidence="5 6" key="1">
    <citation type="submission" date="2021-06" db="EMBL/GenBank/DDBJ databases">
        <authorList>
            <person name="Kallberg Y."/>
            <person name="Tangrot J."/>
            <person name="Rosling A."/>
        </authorList>
    </citation>
    <scope>NUCLEOTIDE SEQUENCE [LARGE SCALE GENOMIC DNA]</scope>
    <source>
        <strain evidence="5 6">120-4 pot B 10/14</strain>
    </source>
</reference>
<accession>A0ABN7UML1</accession>
<dbReference type="SUPFAM" id="SSF53756">
    <property type="entry name" value="UDP-Glycosyltransferase/glycogen phosphorylase"/>
    <property type="match status" value="1"/>
</dbReference>
<dbReference type="Pfam" id="PF00201">
    <property type="entry name" value="UDPGT"/>
    <property type="match status" value="1"/>
</dbReference>
<evidence type="ECO:0000256" key="4">
    <source>
        <dbReference type="SAM" id="Phobius"/>
    </source>
</evidence>
<dbReference type="EMBL" id="CAJVQB010004375">
    <property type="protein sequence ID" value="CAG8634016.1"/>
    <property type="molecule type" value="Genomic_DNA"/>
</dbReference>
<keyword evidence="4" id="KW-1133">Transmembrane helix</keyword>